<reference evidence="2" key="1">
    <citation type="journal article" date="2022" name="Mol. Ecol. Resour.">
        <title>The genomes of chicory, endive, great burdock and yacon provide insights into Asteraceae palaeo-polyploidization history and plant inulin production.</title>
        <authorList>
            <person name="Fan W."/>
            <person name="Wang S."/>
            <person name="Wang H."/>
            <person name="Wang A."/>
            <person name="Jiang F."/>
            <person name="Liu H."/>
            <person name="Zhao H."/>
            <person name="Xu D."/>
            <person name="Zhang Y."/>
        </authorList>
    </citation>
    <scope>NUCLEOTIDE SEQUENCE [LARGE SCALE GENOMIC DNA]</scope>
    <source>
        <strain evidence="2">cv. Yunnan</strain>
    </source>
</reference>
<protein>
    <submittedName>
        <fullName evidence="1">Uncharacterized protein</fullName>
    </submittedName>
</protein>
<proteinExistence type="predicted"/>
<comment type="caution">
    <text evidence="1">The sequence shown here is derived from an EMBL/GenBank/DDBJ whole genome shotgun (WGS) entry which is preliminary data.</text>
</comment>
<organism evidence="1 2">
    <name type="scientific">Smallanthus sonchifolius</name>
    <dbReference type="NCBI Taxonomy" id="185202"/>
    <lineage>
        <taxon>Eukaryota</taxon>
        <taxon>Viridiplantae</taxon>
        <taxon>Streptophyta</taxon>
        <taxon>Embryophyta</taxon>
        <taxon>Tracheophyta</taxon>
        <taxon>Spermatophyta</taxon>
        <taxon>Magnoliopsida</taxon>
        <taxon>eudicotyledons</taxon>
        <taxon>Gunneridae</taxon>
        <taxon>Pentapetalae</taxon>
        <taxon>asterids</taxon>
        <taxon>campanulids</taxon>
        <taxon>Asterales</taxon>
        <taxon>Asteraceae</taxon>
        <taxon>Asteroideae</taxon>
        <taxon>Heliantheae alliance</taxon>
        <taxon>Millerieae</taxon>
        <taxon>Smallanthus</taxon>
    </lineage>
</organism>
<keyword evidence="2" id="KW-1185">Reference proteome</keyword>
<name>A0ACB9ERK2_9ASTR</name>
<evidence type="ECO:0000313" key="2">
    <source>
        <dbReference type="Proteomes" id="UP001056120"/>
    </source>
</evidence>
<dbReference type="EMBL" id="CM042034">
    <property type="protein sequence ID" value="KAI3761365.1"/>
    <property type="molecule type" value="Genomic_DNA"/>
</dbReference>
<reference evidence="1 2" key="2">
    <citation type="journal article" date="2022" name="Mol. Ecol. Resour.">
        <title>The genomes of chicory, endive, great burdock and yacon provide insights into Asteraceae paleo-polyploidization history and plant inulin production.</title>
        <authorList>
            <person name="Fan W."/>
            <person name="Wang S."/>
            <person name="Wang H."/>
            <person name="Wang A."/>
            <person name="Jiang F."/>
            <person name="Liu H."/>
            <person name="Zhao H."/>
            <person name="Xu D."/>
            <person name="Zhang Y."/>
        </authorList>
    </citation>
    <scope>NUCLEOTIDE SEQUENCE [LARGE SCALE GENOMIC DNA]</scope>
    <source>
        <strain evidence="2">cv. Yunnan</strain>
        <tissue evidence="1">Leaves</tissue>
    </source>
</reference>
<gene>
    <name evidence="1" type="ORF">L1987_51779</name>
</gene>
<accession>A0ACB9ERK2</accession>
<evidence type="ECO:0000313" key="1">
    <source>
        <dbReference type="EMBL" id="KAI3761365.1"/>
    </source>
</evidence>
<dbReference type="Proteomes" id="UP001056120">
    <property type="component" value="Linkage Group LG17"/>
</dbReference>
<sequence length="103" mass="11573">MQDDNSSDEGSDIIDWNTDYELEIANTSSPSSVTITTTNSAVTTDFGEIVNDFMKMGFPEAMVTKFLRELDFKKELRSLNKAPQLHILELADVLIEQSHNMQG</sequence>